<dbReference type="PANTHER" id="PTHR31973">
    <property type="entry name" value="POLYPROTEIN, PUTATIVE-RELATED"/>
    <property type="match status" value="1"/>
</dbReference>
<evidence type="ECO:0000256" key="7">
    <source>
        <dbReference type="PROSITE-ProRule" id="PRU00325"/>
    </source>
</evidence>
<evidence type="ECO:0000313" key="10">
    <source>
        <dbReference type="EMBL" id="CAH9084255.1"/>
    </source>
</evidence>
<dbReference type="GO" id="GO:0003677">
    <property type="term" value="F:DNA binding"/>
    <property type="evidence" value="ECO:0007669"/>
    <property type="project" value="UniProtKB-KW"/>
</dbReference>
<dbReference type="PANTHER" id="PTHR31973:SF187">
    <property type="entry name" value="MUTATOR TRANSPOSASE MUDRA PROTEIN"/>
    <property type="match status" value="1"/>
</dbReference>
<evidence type="ECO:0000256" key="1">
    <source>
        <dbReference type="ARBA" id="ARBA00022578"/>
    </source>
</evidence>
<dbReference type="GO" id="GO:0008270">
    <property type="term" value="F:zinc ion binding"/>
    <property type="evidence" value="ECO:0007669"/>
    <property type="project" value="UniProtKB-KW"/>
</dbReference>
<keyword evidence="1" id="KW-0815">Transposition</keyword>
<keyword evidence="4" id="KW-0862">Zinc</keyword>
<dbReference type="InterPro" id="IPR004332">
    <property type="entry name" value="Transposase_MuDR"/>
</dbReference>
<dbReference type="PROSITE" id="PS50966">
    <property type="entry name" value="ZF_SWIM"/>
    <property type="match status" value="1"/>
</dbReference>
<dbReference type="GO" id="GO:0006313">
    <property type="term" value="P:DNA transposition"/>
    <property type="evidence" value="ECO:0007669"/>
    <property type="project" value="InterPro"/>
</dbReference>
<dbReference type="InterPro" id="IPR001207">
    <property type="entry name" value="Transposase_mutator"/>
</dbReference>
<accession>A0A9P0Z2D6</accession>
<dbReference type="Pfam" id="PF26130">
    <property type="entry name" value="PB1-like"/>
    <property type="match status" value="1"/>
</dbReference>
<dbReference type="GO" id="GO:0004803">
    <property type="term" value="F:transposase activity"/>
    <property type="evidence" value="ECO:0007669"/>
    <property type="project" value="InterPro"/>
</dbReference>
<dbReference type="EMBL" id="CAMAPE010000017">
    <property type="protein sequence ID" value="CAH9084255.1"/>
    <property type="molecule type" value="Genomic_DNA"/>
</dbReference>
<dbReference type="InterPro" id="IPR058594">
    <property type="entry name" value="PB1-like_dom_pln"/>
</dbReference>
<evidence type="ECO:0000259" key="9">
    <source>
        <dbReference type="PROSITE" id="PS50966"/>
    </source>
</evidence>
<dbReference type="Pfam" id="PF03108">
    <property type="entry name" value="DBD_Tnp_Mut"/>
    <property type="match status" value="1"/>
</dbReference>
<keyword evidence="3 7" id="KW-0863">Zinc-finger</keyword>
<comment type="caution">
    <text evidence="10">The sequence shown here is derived from an EMBL/GenBank/DDBJ whole genome shotgun (WGS) entry which is preliminary data.</text>
</comment>
<evidence type="ECO:0000256" key="8">
    <source>
        <dbReference type="SAM" id="MobiDB-lite"/>
    </source>
</evidence>
<dbReference type="InterPro" id="IPR018289">
    <property type="entry name" value="MULE_transposase_dom"/>
</dbReference>
<keyword evidence="5" id="KW-0238">DNA-binding</keyword>
<organism evidence="10 11">
    <name type="scientific">Cuscuta europaea</name>
    <name type="common">European dodder</name>
    <dbReference type="NCBI Taxonomy" id="41803"/>
    <lineage>
        <taxon>Eukaryota</taxon>
        <taxon>Viridiplantae</taxon>
        <taxon>Streptophyta</taxon>
        <taxon>Embryophyta</taxon>
        <taxon>Tracheophyta</taxon>
        <taxon>Spermatophyta</taxon>
        <taxon>Magnoliopsida</taxon>
        <taxon>eudicotyledons</taxon>
        <taxon>Gunneridae</taxon>
        <taxon>Pentapetalae</taxon>
        <taxon>asterids</taxon>
        <taxon>lamiids</taxon>
        <taxon>Solanales</taxon>
        <taxon>Convolvulaceae</taxon>
        <taxon>Cuscuteae</taxon>
        <taxon>Cuscuta</taxon>
        <taxon>Cuscuta subgen. Cuscuta</taxon>
    </lineage>
</organism>
<evidence type="ECO:0000256" key="3">
    <source>
        <dbReference type="ARBA" id="ARBA00022771"/>
    </source>
</evidence>
<reference evidence="10" key="1">
    <citation type="submission" date="2022-07" db="EMBL/GenBank/DDBJ databases">
        <authorList>
            <person name="Macas J."/>
            <person name="Novak P."/>
            <person name="Neumann P."/>
        </authorList>
    </citation>
    <scope>NUCLEOTIDE SEQUENCE</scope>
</reference>
<dbReference type="InterPro" id="IPR007527">
    <property type="entry name" value="Znf_SWIM"/>
</dbReference>
<feature type="compositionally biased region" description="Basic and acidic residues" evidence="8">
    <location>
        <begin position="145"/>
        <end position="159"/>
    </location>
</feature>
<keyword evidence="11" id="KW-1185">Reference proteome</keyword>
<sequence length="711" mass="81404">MFDRVELIIHHGGNFVSTPTMYLGGEVDIIKVDPDFISYTHLMKSLKSGSYGNICGLYYKTPEQPMEMLHELFNDATTLDLIYMGTRCGKCEIYVHHSLDEAELVEIPLLPVPTTNANGKPVPQHDEEPVIGDHADVDQTSEGLTSHDAEEEYKTKSDTSEGEDSVEYDSSNPRSYNGEPEIHDQPREHFCTYNPDCEPPNIQVGMYFEDGTQFKSALVRYAVHEKRDIKFAKNEPHRVRVKCGGTCSFSCTGTWVERLKCFQVSVFNQEHQCNLKYKLEIVSQKWIAEKFEDKVVDDPTMTALELKKLIKAELKKHVSTSMATRALRIIQKKTQTVWKEQFKKIRNYAEECLQSIPDSTMVIHTTRVVPDSPSIFQRIYVCFGPVKKGFLEGCRKVVGLDGCFLKGQLKREILSAVGRDANNQMYPIAWAVVEIENNSSWAWFLELLKTDLQITRSDLWTIISDQQKGLCNVIARVFPEAEHRNCARHIHANWSKTHRGLLLKNLFWMCAKSTCEEQLQTALAELDKADSDAGKDLRKIDFKLWCKAYFRTDVKCDTVENNLSEAFNSTLLKCRGKPIIPMLEDIRVAMMKRIAKKRKYVKKWSGQFGPVIMNKLNKNILASQGWNVDFNGDDGYEIKKGKQQFKVSLNGKTCSCRRWNLSGIPCAHAICAIFDNGQNPEQYVDNCYSKEFYQRTYSYTLPPINGELLWP</sequence>
<feature type="domain" description="SWIM-type" evidence="9">
    <location>
        <begin position="645"/>
        <end position="677"/>
    </location>
</feature>
<name>A0A9P0Z2D6_CUSEU</name>
<dbReference type="SMART" id="SM00575">
    <property type="entry name" value="ZnF_PMZ"/>
    <property type="match status" value="1"/>
</dbReference>
<dbReference type="InterPro" id="IPR006564">
    <property type="entry name" value="Znf_PMZ"/>
</dbReference>
<evidence type="ECO:0000256" key="5">
    <source>
        <dbReference type="ARBA" id="ARBA00023125"/>
    </source>
</evidence>
<feature type="region of interest" description="Disordered" evidence="8">
    <location>
        <begin position="137"/>
        <end position="181"/>
    </location>
</feature>
<protein>
    <recommendedName>
        <fullName evidence="9">SWIM-type domain-containing protein</fullName>
    </recommendedName>
</protein>
<evidence type="ECO:0000256" key="6">
    <source>
        <dbReference type="ARBA" id="ARBA00023172"/>
    </source>
</evidence>
<keyword evidence="6" id="KW-0233">DNA recombination</keyword>
<dbReference type="PROSITE" id="PS01007">
    <property type="entry name" value="TRANSPOSASE_MUTATOR"/>
    <property type="match status" value="1"/>
</dbReference>
<dbReference type="AlphaFoldDB" id="A0A9P0Z2D6"/>
<evidence type="ECO:0000256" key="4">
    <source>
        <dbReference type="ARBA" id="ARBA00022833"/>
    </source>
</evidence>
<dbReference type="OrthoDB" id="1683089at2759"/>
<dbReference type="Pfam" id="PF04434">
    <property type="entry name" value="SWIM"/>
    <property type="match status" value="1"/>
</dbReference>
<proteinExistence type="predicted"/>
<evidence type="ECO:0000256" key="2">
    <source>
        <dbReference type="ARBA" id="ARBA00022723"/>
    </source>
</evidence>
<keyword evidence="2" id="KW-0479">Metal-binding</keyword>
<gene>
    <name evidence="10" type="ORF">CEURO_LOCUS8935</name>
</gene>
<dbReference type="Proteomes" id="UP001152484">
    <property type="component" value="Unassembled WGS sequence"/>
</dbReference>
<evidence type="ECO:0000313" key="11">
    <source>
        <dbReference type="Proteomes" id="UP001152484"/>
    </source>
</evidence>
<dbReference type="Pfam" id="PF10551">
    <property type="entry name" value="MULE"/>
    <property type="match status" value="1"/>
</dbReference>